<dbReference type="InterPro" id="IPR036291">
    <property type="entry name" value="NAD(P)-bd_dom_sf"/>
</dbReference>
<comment type="caution">
    <text evidence="3">The sequence shown here is derived from an EMBL/GenBank/DDBJ whole genome shotgun (WGS) entry which is preliminary data.</text>
</comment>
<reference evidence="3" key="2">
    <citation type="submission" date="2022-07" db="EMBL/GenBank/DDBJ databases">
        <authorList>
            <person name="Goncalves M.F.M."/>
            <person name="Hilario S."/>
            <person name="Van De Peer Y."/>
            <person name="Esteves A.C."/>
            <person name="Alves A."/>
        </authorList>
    </citation>
    <scope>NUCLEOTIDE SEQUENCE</scope>
    <source>
        <strain evidence="3">MUM 19.33</strain>
    </source>
</reference>
<dbReference type="AlphaFoldDB" id="A0A9P9XVN1"/>
<keyword evidence="4" id="KW-1185">Reference proteome</keyword>
<proteinExistence type="inferred from homology"/>
<dbReference type="SUPFAM" id="SSF51735">
    <property type="entry name" value="NAD(P)-binding Rossmann-fold domains"/>
    <property type="match status" value="1"/>
</dbReference>
<reference evidence="3" key="1">
    <citation type="journal article" date="2021" name="J Fungi (Basel)">
        <title>Genomic and Metabolomic Analyses of the Marine Fungus Emericellopsis cladophorae: Insights into Saltwater Adaptability Mechanisms and Its Biosynthetic Potential.</title>
        <authorList>
            <person name="Goncalves M.F.M."/>
            <person name="Hilario S."/>
            <person name="Van de Peer Y."/>
            <person name="Esteves A.C."/>
            <person name="Alves A."/>
        </authorList>
    </citation>
    <scope>NUCLEOTIDE SEQUENCE</scope>
    <source>
        <strain evidence="3">MUM 19.33</strain>
    </source>
</reference>
<evidence type="ECO:0000256" key="2">
    <source>
        <dbReference type="ARBA" id="ARBA00023002"/>
    </source>
</evidence>
<dbReference type="PANTHER" id="PTHR24320">
    <property type="entry name" value="RETINOL DEHYDROGENASE"/>
    <property type="match status" value="1"/>
</dbReference>
<sequence>MPRFQEGNTAAELAAHHSPSITGKIILTTGVTPGSIGARYIEALAAHAPKLLILAGRSLPKLNKQVEVLAQAHPDVETRLLQVDLSSIDSVTKAAAQVYSWTDVPIIDIVVNCAGIMAVPYALSVDGIEMQLAANHIGHFLLTNSIMPKLLAAEGTPRVINVSSNGHRLSAMRWGDISFDGGRTYDPWVAYGQSKTANMLFSLALAKKLGNRGLLSFSVHPGLITTTGLATHLAWVAEGEEEDAMTTLLKKDQELGNEVGFGDAWSKLVVPVSSEAGAATQMYASFDPELKAHNGAYLEKCRPSDPMKDIFRPWGRDEYEAEMLWALSEKLTGRKFDY</sequence>
<name>A0A9P9XVN1_9HYPO</name>
<dbReference type="RefSeq" id="XP_051359518.1">
    <property type="nucleotide sequence ID" value="XM_051509529.1"/>
</dbReference>
<dbReference type="Gene3D" id="3.40.50.720">
    <property type="entry name" value="NAD(P)-binding Rossmann-like Domain"/>
    <property type="match status" value="1"/>
</dbReference>
<dbReference type="PANTHER" id="PTHR24320:SF283">
    <property type="entry name" value="RETINOL DEHYDROGENASE 11"/>
    <property type="match status" value="1"/>
</dbReference>
<evidence type="ECO:0000313" key="3">
    <source>
        <dbReference type="EMBL" id="KAI6778662.1"/>
    </source>
</evidence>
<gene>
    <name evidence="3" type="ORF">J7T54_002930</name>
</gene>
<comment type="similarity">
    <text evidence="1">Belongs to the short-chain dehydrogenases/reductases (SDR) family.</text>
</comment>
<dbReference type="EMBL" id="JAGIXG020000063">
    <property type="protein sequence ID" value="KAI6778662.1"/>
    <property type="molecule type" value="Genomic_DNA"/>
</dbReference>
<dbReference type="GeneID" id="75829436"/>
<accession>A0A9P9XVN1</accession>
<protein>
    <submittedName>
        <fullName evidence="3">Uncharacterized protein</fullName>
    </submittedName>
</protein>
<evidence type="ECO:0000256" key="1">
    <source>
        <dbReference type="ARBA" id="ARBA00006484"/>
    </source>
</evidence>
<dbReference type="InterPro" id="IPR002347">
    <property type="entry name" value="SDR_fam"/>
</dbReference>
<dbReference type="OrthoDB" id="191139at2759"/>
<dbReference type="GO" id="GO:0016491">
    <property type="term" value="F:oxidoreductase activity"/>
    <property type="evidence" value="ECO:0007669"/>
    <property type="project" value="UniProtKB-KW"/>
</dbReference>
<keyword evidence="2" id="KW-0560">Oxidoreductase</keyword>
<dbReference type="Pfam" id="PF00106">
    <property type="entry name" value="adh_short"/>
    <property type="match status" value="1"/>
</dbReference>
<dbReference type="Proteomes" id="UP001055219">
    <property type="component" value="Unassembled WGS sequence"/>
</dbReference>
<organism evidence="3 4">
    <name type="scientific">Emericellopsis cladophorae</name>
    <dbReference type="NCBI Taxonomy" id="2686198"/>
    <lineage>
        <taxon>Eukaryota</taxon>
        <taxon>Fungi</taxon>
        <taxon>Dikarya</taxon>
        <taxon>Ascomycota</taxon>
        <taxon>Pezizomycotina</taxon>
        <taxon>Sordariomycetes</taxon>
        <taxon>Hypocreomycetidae</taxon>
        <taxon>Hypocreales</taxon>
        <taxon>Bionectriaceae</taxon>
        <taxon>Emericellopsis</taxon>
    </lineage>
</organism>
<evidence type="ECO:0000313" key="4">
    <source>
        <dbReference type="Proteomes" id="UP001055219"/>
    </source>
</evidence>